<evidence type="ECO:0000313" key="2">
    <source>
        <dbReference type="EMBL" id="MDV0444745.1"/>
    </source>
</evidence>
<dbReference type="RefSeq" id="WP_318785152.1">
    <property type="nucleotide sequence ID" value="NZ_JAWDKC010000008.1"/>
</dbReference>
<evidence type="ECO:0000256" key="1">
    <source>
        <dbReference type="SAM" id="MobiDB-lite"/>
    </source>
</evidence>
<keyword evidence="3" id="KW-1185">Reference proteome</keyword>
<feature type="region of interest" description="Disordered" evidence="1">
    <location>
        <begin position="27"/>
        <end position="67"/>
    </location>
</feature>
<accession>A0ABU3VPB4</accession>
<name>A0ABU3VPB4_9EURY</name>
<sequence length="216" mass="22969">MKKNILVAFLLLAVVFAVGVSGCLGGDDADNATNNTTNTTDNTTGNNTGNTSNETDNSSNESVQKPVPPFDANLTLVHPVPEGFVFFSTATVKSHGQHIGVTDALYGYQGIYHYGSAGTPVFLTYYDVAIANTTKTPDSYIQMMKDSHLKTYGSDSNITTIQFSGHDATLFAAETDEAPQYGKYMVAWALGDSMFVTVTGTVDDDALITLATATGY</sequence>
<evidence type="ECO:0008006" key="4">
    <source>
        <dbReference type="Google" id="ProtNLM"/>
    </source>
</evidence>
<dbReference type="PROSITE" id="PS51257">
    <property type="entry name" value="PROKAR_LIPOPROTEIN"/>
    <property type="match status" value="1"/>
</dbReference>
<reference evidence="2 3" key="1">
    <citation type="submission" date="2023-06" db="EMBL/GenBank/DDBJ databases">
        <title>Genome sequence of Methanimicrococcus sp. At1.</title>
        <authorList>
            <person name="Protasov E."/>
            <person name="Platt K."/>
            <person name="Poehlein A."/>
            <person name="Daniel R."/>
            <person name="Brune A."/>
        </authorList>
    </citation>
    <scope>NUCLEOTIDE SEQUENCE [LARGE SCALE GENOMIC DNA]</scope>
    <source>
        <strain evidence="2 3">At1</strain>
    </source>
</reference>
<organism evidence="2 3">
    <name type="scientific">Methanimicrococcus hacksteinii</name>
    <dbReference type="NCBI Taxonomy" id="3028293"/>
    <lineage>
        <taxon>Archaea</taxon>
        <taxon>Methanobacteriati</taxon>
        <taxon>Methanobacteriota</taxon>
        <taxon>Stenosarchaea group</taxon>
        <taxon>Methanomicrobia</taxon>
        <taxon>Methanosarcinales</taxon>
        <taxon>Methanosarcinaceae</taxon>
        <taxon>Methanimicrococcus</taxon>
    </lineage>
</organism>
<protein>
    <recommendedName>
        <fullName evidence="4">DUF4367 domain-containing protein</fullName>
    </recommendedName>
</protein>
<gene>
    <name evidence="2" type="ORF">MmiAt1_02810</name>
</gene>
<dbReference type="Proteomes" id="UP001272052">
    <property type="component" value="Unassembled WGS sequence"/>
</dbReference>
<proteinExistence type="predicted"/>
<feature type="compositionally biased region" description="Low complexity" evidence="1">
    <location>
        <begin position="31"/>
        <end position="62"/>
    </location>
</feature>
<evidence type="ECO:0000313" key="3">
    <source>
        <dbReference type="Proteomes" id="UP001272052"/>
    </source>
</evidence>
<dbReference type="EMBL" id="JAWDKC010000008">
    <property type="protein sequence ID" value="MDV0444745.1"/>
    <property type="molecule type" value="Genomic_DNA"/>
</dbReference>
<comment type="caution">
    <text evidence="2">The sequence shown here is derived from an EMBL/GenBank/DDBJ whole genome shotgun (WGS) entry which is preliminary data.</text>
</comment>